<dbReference type="GeneID" id="19334723"/>
<organism evidence="6 7">
    <name type="scientific">Pseudocercospora fijiensis (strain CIRAD86)</name>
    <name type="common">Black leaf streak disease fungus</name>
    <name type="synonym">Mycosphaerella fijiensis</name>
    <dbReference type="NCBI Taxonomy" id="383855"/>
    <lineage>
        <taxon>Eukaryota</taxon>
        <taxon>Fungi</taxon>
        <taxon>Dikarya</taxon>
        <taxon>Ascomycota</taxon>
        <taxon>Pezizomycotina</taxon>
        <taxon>Dothideomycetes</taxon>
        <taxon>Dothideomycetidae</taxon>
        <taxon>Mycosphaerellales</taxon>
        <taxon>Mycosphaerellaceae</taxon>
        <taxon>Pseudocercospora</taxon>
    </lineage>
</organism>
<comment type="similarity">
    <text evidence="5">Belongs to the cytochrome P450 family.</text>
</comment>
<dbReference type="RefSeq" id="XP_007920726.1">
    <property type="nucleotide sequence ID" value="XM_007922535.1"/>
</dbReference>
<dbReference type="KEGG" id="pfj:MYCFIDRAFT_184329"/>
<evidence type="ECO:0000256" key="2">
    <source>
        <dbReference type="ARBA" id="ARBA00022723"/>
    </source>
</evidence>
<dbReference type="EMBL" id="KB446555">
    <property type="protein sequence ID" value="EME87194.1"/>
    <property type="molecule type" value="Genomic_DNA"/>
</dbReference>
<dbReference type="GO" id="GO:0020037">
    <property type="term" value="F:heme binding"/>
    <property type="evidence" value="ECO:0007669"/>
    <property type="project" value="InterPro"/>
</dbReference>
<keyword evidence="2 4" id="KW-0479">Metal-binding</keyword>
<reference evidence="6 7" key="1">
    <citation type="journal article" date="2012" name="PLoS Pathog.">
        <title>Diverse lifestyles and strategies of plant pathogenesis encoded in the genomes of eighteen Dothideomycetes fungi.</title>
        <authorList>
            <person name="Ohm R.A."/>
            <person name="Feau N."/>
            <person name="Henrissat B."/>
            <person name="Schoch C.L."/>
            <person name="Horwitz B.A."/>
            <person name="Barry K.W."/>
            <person name="Condon B.J."/>
            <person name="Copeland A.C."/>
            <person name="Dhillon B."/>
            <person name="Glaser F."/>
            <person name="Hesse C.N."/>
            <person name="Kosti I."/>
            <person name="LaButti K."/>
            <person name="Lindquist E.A."/>
            <person name="Lucas S."/>
            <person name="Salamov A.A."/>
            <person name="Bradshaw R.E."/>
            <person name="Ciuffetti L."/>
            <person name="Hamelin R.C."/>
            <person name="Kema G.H.J."/>
            <person name="Lawrence C."/>
            <person name="Scott J.A."/>
            <person name="Spatafora J.W."/>
            <person name="Turgeon B.G."/>
            <person name="de Wit P.J.G.M."/>
            <person name="Zhong S."/>
            <person name="Goodwin S.B."/>
            <person name="Grigoriev I.V."/>
        </authorList>
    </citation>
    <scope>NUCLEOTIDE SEQUENCE [LARGE SCALE GENOMIC DNA]</scope>
    <source>
        <strain evidence="6 7">CIRAD86</strain>
    </source>
</reference>
<dbReference type="InterPro" id="IPR001128">
    <property type="entry name" value="Cyt_P450"/>
</dbReference>
<evidence type="ECO:0000256" key="4">
    <source>
        <dbReference type="PIRSR" id="PIRSR602401-1"/>
    </source>
</evidence>
<dbReference type="InterPro" id="IPR036396">
    <property type="entry name" value="Cyt_P450_sf"/>
</dbReference>
<dbReference type="HOGENOM" id="CLU_001570_14_0_1"/>
<keyword evidence="5" id="KW-0560">Oxidoreductase</keyword>
<dbReference type="STRING" id="383855.N1Q5M6"/>
<dbReference type="PANTHER" id="PTHR24305">
    <property type="entry name" value="CYTOCHROME P450"/>
    <property type="match status" value="1"/>
</dbReference>
<dbReference type="PRINTS" id="PR00463">
    <property type="entry name" value="EP450I"/>
</dbReference>
<name>N1Q5M6_PSEFD</name>
<keyword evidence="4 5" id="KW-0349">Heme</keyword>
<evidence type="ECO:0008006" key="8">
    <source>
        <dbReference type="Google" id="ProtNLM"/>
    </source>
</evidence>
<sequence>MFVTYGLIAAAIIALLYPLFRAATSPLKDVPGPFLARFTRLWFFRSRWNGHAHLDNIALHGKYAKDGQFFAPIVRLGPNMYSISRPDKAVYGIGSKMPKSSWYEGWKHPSPERWTMFPDRNIQRHAETRRKFQSMYSMSSLLHYEEYVESTQDVFQTRLEEMVQDGRTVDMHHWLQCYAFDVIGNITYSRRFGFLDRGEDVENVLASLHSIMSYSTLAGIYSWAHPLLYKLLEKLPGSGAQGRNYIIQYTQRRIREREAERLLQSEKRHDHDHDHQHAPRDFLDITLDASQDPENAMTPYHVSMSNIIAGSDTTAISLSSIFYHLYTNPKSLKKLRQELDTTAGSRTEVGMNSWVAHYDAEIFGADVEEFRPERWIDADGEELKRMEGLFVPFGLGSRTCIGRHVFVFGDL</sequence>
<evidence type="ECO:0000256" key="1">
    <source>
        <dbReference type="ARBA" id="ARBA00001971"/>
    </source>
</evidence>
<keyword evidence="3 4" id="KW-0408">Iron</keyword>
<accession>N1Q5M6</accession>
<dbReference type="VEuPathDB" id="FungiDB:MYCFIDRAFT_184329"/>
<keyword evidence="7" id="KW-1185">Reference proteome</keyword>
<dbReference type="GO" id="GO:0005506">
    <property type="term" value="F:iron ion binding"/>
    <property type="evidence" value="ECO:0007669"/>
    <property type="project" value="InterPro"/>
</dbReference>
<evidence type="ECO:0000313" key="6">
    <source>
        <dbReference type="EMBL" id="EME87194.1"/>
    </source>
</evidence>
<dbReference type="SUPFAM" id="SSF48264">
    <property type="entry name" value="Cytochrome P450"/>
    <property type="match status" value="1"/>
</dbReference>
<dbReference type="GO" id="GO:0004497">
    <property type="term" value="F:monooxygenase activity"/>
    <property type="evidence" value="ECO:0007669"/>
    <property type="project" value="UniProtKB-KW"/>
</dbReference>
<dbReference type="InterPro" id="IPR017972">
    <property type="entry name" value="Cyt_P450_CS"/>
</dbReference>
<comment type="cofactor">
    <cofactor evidence="1 4">
        <name>heme</name>
        <dbReference type="ChEBI" id="CHEBI:30413"/>
    </cofactor>
</comment>
<dbReference type="eggNOG" id="KOG0158">
    <property type="taxonomic scope" value="Eukaryota"/>
</dbReference>
<dbReference type="InterPro" id="IPR050121">
    <property type="entry name" value="Cytochrome_P450_monoxygenase"/>
</dbReference>
<dbReference type="GO" id="GO:0016705">
    <property type="term" value="F:oxidoreductase activity, acting on paired donors, with incorporation or reduction of molecular oxygen"/>
    <property type="evidence" value="ECO:0007669"/>
    <property type="project" value="InterPro"/>
</dbReference>
<evidence type="ECO:0000313" key="7">
    <source>
        <dbReference type="Proteomes" id="UP000016932"/>
    </source>
</evidence>
<dbReference type="Gene3D" id="1.10.630.10">
    <property type="entry name" value="Cytochrome P450"/>
    <property type="match status" value="2"/>
</dbReference>
<dbReference type="InterPro" id="IPR002401">
    <property type="entry name" value="Cyt_P450_E_grp-I"/>
</dbReference>
<gene>
    <name evidence="6" type="ORF">MYCFIDRAFT_184329</name>
</gene>
<dbReference type="Pfam" id="PF00067">
    <property type="entry name" value="p450"/>
    <property type="match status" value="2"/>
</dbReference>
<evidence type="ECO:0000256" key="5">
    <source>
        <dbReference type="RuleBase" id="RU000461"/>
    </source>
</evidence>
<protein>
    <recommendedName>
        <fullName evidence="8">Cytochrome P450 monooxygenase</fullName>
    </recommendedName>
</protein>
<dbReference type="PANTHER" id="PTHR24305:SF190">
    <property type="entry name" value="P450, PUTATIVE (EUROFUNG)-RELATED"/>
    <property type="match status" value="1"/>
</dbReference>
<proteinExistence type="inferred from homology"/>
<keyword evidence="5" id="KW-0503">Monooxygenase</keyword>
<evidence type="ECO:0000256" key="3">
    <source>
        <dbReference type="ARBA" id="ARBA00023004"/>
    </source>
</evidence>
<dbReference type="OrthoDB" id="3934656at2759"/>
<dbReference type="Proteomes" id="UP000016932">
    <property type="component" value="Unassembled WGS sequence"/>
</dbReference>
<feature type="binding site" description="axial binding residue" evidence="4">
    <location>
        <position position="400"/>
    </location>
    <ligand>
        <name>heme</name>
        <dbReference type="ChEBI" id="CHEBI:30413"/>
    </ligand>
    <ligandPart>
        <name>Fe</name>
        <dbReference type="ChEBI" id="CHEBI:18248"/>
    </ligandPart>
</feature>
<dbReference type="PROSITE" id="PS00086">
    <property type="entry name" value="CYTOCHROME_P450"/>
    <property type="match status" value="1"/>
</dbReference>
<dbReference type="AlphaFoldDB" id="N1Q5M6"/>